<dbReference type="AlphaFoldDB" id="A0A7Z0QTD2"/>
<comment type="caution">
    <text evidence="1">The sequence shown here is derived from an EMBL/GenBank/DDBJ whole genome shotgun (WGS) entry which is preliminary data.</text>
</comment>
<gene>
    <name evidence="1" type="ORF">H0E82_11735</name>
</gene>
<name>A0A7Z0QTD2_9GAMM</name>
<evidence type="ECO:0000313" key="2">
    <source>
        <dbReference type="Proteomes" id="UP000589896"/>
    </source>
</evidence>
<dbReference type="Proteomes" id="UP000589896">
    <property type="component" value="Unassembled WGS sequence"/>
</dbReference>
<evidence type="ECO:0000313" key="1">
    <source>
        <dbReference type="EMBL" id="NYZ63420.1"/>
    </source>
</evidence>
<sequence>MNELLGRGATRVLVWVEQKSAALLQRFFVEAGETSVQVCIENFDLKLAIPHVLNFRETVPAALCDGSQVLIRVSALAEKQHALMSCTDFRMIPCVLRVARVLSSEPINHNDSH</sequence>
<proteinExistence type="predicted"/>
<accession>A0A7Z0QTD2</accession>
<dbReference type="EMBL" id="JACCJZ010000019">
    <property type="protein sequence ID" value="NYZ63420.1"/>
    <property type="molecule type" value="Genomic_DNA"/>
</dbReference>
<organism evidence="1 2">
    <name type="scientific">Luteimonas deserti</name>
    <dbReference type="NCBI Taxonomy" id="2752306"/>
    <lineage>
        <taxon>Bacteria</taxon>
        <taxon>Pseudomonadati</taxon>
        <taxon>Pseudomonadota</taxon>
        <taxon>Gammaproteobacteria</taxon>
        <taxon>Lysobacterales</taxon>
        <taxon>Lysobacteraceae</taxon>
        <taxon>Luteimonas</taxon>
    </lineage>
</organism>
<protein>
    <submittedName>
        <fullName evidence="1">Uncharacterized protein</fullName>
    </submittedName>
</protein>
<dbReference type="RefSeq" id="WP_180545648.1">
    <property type="nucleotide sequence ID" value="NZ_JACCJZ010000019.1"/>
</dbReference>
<keyword evidence="2" id="KW-1185">Reference proteome</keyword>
<reference evidence="1 2" key="1">
    <citation type="submission" date="2020-07" db="EMBL/GenBank/DDBJ databases">
        <title>isolation of Luteimonas sp. SJ-16.</title>
        <authorList>
            <person name="Huang X.-X."/>
            <person name="Xu L."/>
            <person name="Sun J.-Q."/>
        </authorList>
    </citation>
    <scope>NUCLEOTIDE SEQUENCE [LARGE SCALE GENOMIC DNA]</scope>
    <source>
        <strain evidence="1 2">SJ-16</strain>
    </source>
</reference>